<dbReference type="InterPro" id="IPR025555">
    <property type="entry name" value="YppG"/>
</dbReference>
<evidence type="ECO:0008006" key="3">
    <source>
        <dbReference type="Google" id="ProtNLM"/>
    </source>
</evidence>
<dbReference type="Proteomes" id="UP000037854">
    <property type="component" value="Unassembled WGS sequence"/>
</dbReference>
<sequence>MYYGTNFHPHFDRPYYRSSIPMNYPFPQAFQQQEPNYSQASSWNQQQGMNPSQSFLPGHPQSFPMEQQPMNEHANQTPYEYFQKPEQPMNWPNNAAFEPNQIQQQPGMPPNVMSQFQKENGQLDLDKVLGTVGQLAQTYHQVAPIFQQFSSFMKNFRAGG</sequence>
<name>A0ABR5MJX5_9BACI</name>
<evidence type="ECO:0000313" key="1">
    <source>
        <dbReference type="EMBL" id="KPH75647.1"/>
    </source>
</evidence>
<accession>A0ABR5MJX5</accession>
<dbReference type="EMBL" id="LGTK01000024">
    <property type="protein sequence ID" value="KPH75647.1"/>
    <property type="molecule type" value="Genomic_DNA"/>
</dbReference>
<organism evidence="1 2">
    <name type="scientific">Oceanobacillus caeni</name>
    <dbReference type="NCBI Taxonomy" id="405946"/>
    <lineage>
        <taxon>Bacteria</taxon>
        <taxon>Bacillati</taxon>
        <taxon>Bacillota</taxon>
        <taxon>Bacilli</taxon>
        <taxon>Bacillales</taxon>
        <taxon>Bacillaceae</taxon>
        <taxon>Oceanobacillus</taxon>
    </lineage>
</organism>
<evidence type="ECO:0000313" key="2">
    <source>
        <dbReference type="Proteomes" id="UP000037854"/>
    </source>
</evidence>
<protein>
    <recommendedName>
        <fullName evidence="3">Spore coat protein</fullName>
    </recommendedName>
</protein>
<dbReference type="Pfam" id="PF14179">
    <property type="entry name" value="YppG"/>
    <property type="match status" value="1"/>
</dbReference>
<proteinExistence type="predicted"/>
<reference evidence="1 2" key="1">
    <citation type="submission" date="2015-07" db="EMBL/GenBank/DDBJ databases">
        <title>High-quality draft genome sequence of Oceanobacillus caeni HM6, a bacillus isolated from a human feces.</title>
        <authorList>
            <person name="Kumar J."/>
            <person name="Verma M.K."/>
            <person name="Pandey R."/>
            <person name="Bhambi M."/>
            <person name="Chauhan N."/>
        </authorList>
    </citation>
    <scope>NUCLEOTIDE SEQUENCE [LARGE SCALE GENOMIC DNA]</scope>
    <source>
        <strain evidence="1 2">HM6</strain>
    </source>
</reference>
<keyword evidence="2" id="KW-1185">Reference proteome</keyword>
<comment type="caution">
    <text evidence="1">The sequence shown here is derived from an EMBL/GenBank/DDBJ whole genome shotgun (WGS) entry which is preliminary data.</text>
</comment>
<gene>
    <name evidence="1" type="ORF">AFL42_08755</name>
</gene>
<dbReference type="RefSeq" id="WP_060668406.1">
    <property type="nucleotide sequence ID" value="NZ_JBHTKV010000027.1"/>
</dbReference>